<dbReference type="InterPro" id="IPR018649">
    <property type="entry name" value="SHOCT"/>
</dbReference>
<organism evidence="3 4">
    <name type="scientific">Saccharococcus caldoxylosilyticus</name>
    <dbReference type="NCBI Taxonomy" id="81408"/>
    <lineage>
        <taxon>Bacteria</taxon>
        <taxon>Bacillati</taxon>
        <taxon>Bacillota</taxon>
        <taxon>Bacilli</taxon>
        <taxon>Bacillales</taxon>
        <taxon>Anoxybacillaceae</taxon>
        <taxon>Saccharococcus</taxon>
    </lineage>
</organism>
<accession>A0A150LDV3</accession>
<name>A0A150LDV3_9BACL</name>
<gene>
    <name evidence="3" type="ORF">B4119_2002</name>
</gene>
<dbReference type="Proteomes" id="UP000075455">
    <property type="component" value="Unassembled WGS sequence"/>
</dbReference>
<dbReference type="Pfam" id="PF09851">
    <property type="entry name" value="SHOCT"/>
    <property type="match status" value="1"/>
</dbReference>
<dbReference type="AlphaFoldDB" id="A0A150LDV3"/>
<keyword evidence="1" id="KW-1133">Transmembrane helix</keyword>
<evidence type="ECO:0000259" key="2">
    <source>
        <dbReference type="Pfam" id="PF09851"/>
    </source>
</evidence>
<protein>
    <recommendedName>
        <fullName evidence="2">SHOCT domain-containing protein</fullName>
    </recommendedName>
</protein>
<feature type="domain" description="SHOCT" evidence="2">
    <location>
        <begin position="45"/>
        <end position="65"/>
    </location>
</feature>
<sequence>MGIFHTMFGGSVMMIGMMLFWVVLIAIGFYLLHRFINDRKEELSPMEILKIRLAKGEITLDEFEQLSKKL</sequence>
<evidence type="ECO:0000313" key="4">
    <source>
        <dbReference type="Proteomes" id="UP000075455"/>
    </source>
</evidence>
<dbReference type="PATRIC" id="fig|81408.3.peg.329"/>
<evidence type="ECO:0000256" key="1">
    <source>
        <dbReference type="SAM" id="Phobius"/>
    </source>
</evidence>
<dbReference type="EMBL" id="LQYS01000087">
    <property type="protein sequence ID" value="KYD10444.1"/>
    <property type="molecule type" value="Genomic_DNA"/>
</dbReference>
<dbReference type="RefSeq" id="WP_061579870.1">
    <property type="nucleotide sequence ID" value="NZ_LQYS01000087.1"/>
</dbReference>
<reference evidence="3 4" key="1">
    <citation type="submission" date="2016-01" db="EMBL/GenBank/DDBJ databases">
        <title>Draft Genome Sequences of Seven Thermophilic Sporeformers Isolated from Foods.</title>
        <authorList>
            <person name="Berendsen E.M."/>
            <person name="Wells-Bennik M.H."/>
            <person name="Krawcyk A.O."/>
            <person name="De Jong A."/>
            <person name="Holsappel S."/>
            <person name="Eijlander R.T."/>
            <person name="Kuipers O.P."/>
        </authorList>
    </citation>
    <scope>NUCLEOTIDE SEQUENCE [LARGE SCALE GENOMIC DNA]</scope>
    <source>
        <strain evidence="3 4">B4119</strain>
    </source>
</reference>
<proteinExistence type="predicted"/>
<keyword evidence="1" id="KW-0812">Transmembrane</keyword>
<dbReference type="STRING" id="81408.B4119_2002"/>
<comment type="caution">
    <text evidence="3">The sequence shown here is derived from an EMBL/GenBank/DDBJ whole genome shotgun (WGS) entry which is preliminary data.</text>
</comment>
<feature type="transmembrane region" description="Helical" evidence="1">
    <location>
        <begin position="12"/>
        <end position="32"/>
    </location>
</feature>
<evidence type="ECO:0000313" key="3">
    <source>
        <dbReference type="EMBL" id="KYD10444.1"/>
    </source>
</evidence>
<dbReference type="eggNOG" id="ENOG5033H58">
    <property type="taxonomic scope" value="Bacteria"/>
</dbReference>
<keyword evidence="1" id="KW-0472">Membrane</keyword>